<evidence type="ECO:0000313" key="3">
    <source>
        <dbReference type="EMBL" id="MDR6332407.1"/>
    </source>
</evidence>
<reference evidence="2" key="1">
    <citation type="submission" date="2022-12" db="EMBL/GenBank/DDBJ databases">
        <title>Reference genome sequencing for broad-spectrum identification of bacterial and archaeal isolates by mass spectrometry.</title>
        <authorList>
            <person name="Sekiguchi Y."/>
            <person name="Tourlousse D.M."/>
        </authorList>
    </citation>
    <scope>NUCLEOTIDE SEQUENCE</scope>
    <source>
        <strain evidence="2">301</strain>
    </source>
</reference>
<proteinExistence type="predicted"/>
<evidence type="ECO:0008006" key="6">
    <source>
        <dbReference type="Google" id="ProtNLM"/>
    </source>
</evidence>
<evidence type="ECO:0000313" key="5">
    <source>
        <dbReference type="Proteomes" id="UP001245370"/>
    </source>
</evidence>
<organism evidence="2 4">
    <name type="scientific">Xanthobacter flavus</name>
    <dbReference type="NCBI Taxonomy" id="281"/>
    <lineage>
        <taxon>Bacteria</taxon>
        <taxon>Pseudomonadati</taxon>
        <taxon>Pseudomonadota</taxon>
        <taxon>Alphaproteobacteria</taxon>
        <taxon>Hyphomicrobiales</taxon>
        <taxon>Xanthobacteraceae</taxon>
        <taxon>Xanthobacter</taxon>
    </lineage>
</organism>
<dbReference type="Proteomes" id="UP001245370">
    <property type="component" value="Unassembled WGS sequence"/>
</dbReference>
<comment type="caution">
    <text evidence="2">The sequence shown here is derived from an EMBL/GenBank/DDBJ whole genome shotgun (WGS) entry which is preliminary data.</text>
</comment>
<evidence type="ECO:0000313" key="2">
    <source>
        <dbReference type="EMBL" id="GLI21843.1"/>
    </source>
</evidence>
<protein>
    <recommendedName>
        <fullName evidence="6">Beta-1-3, beta-1-6-glucan biosynthesis protein</fullName>
    </recommendedName>
</protein>
<feature type="region of interest" description="Disordered" evidence="1">
    <location>
        <begin position="169"/>
        <end position="189"/>
    </location>
</feature>
<dbReference type="RefSeq" id="WP_229644612.1">
    <property type="nucleotide sequence ID" value="NZ_JAVDPY010000001.1"/>
</dbReference>
<sequence>MLTNSLPSPRVSGAAPADHFLEIMILMHPYRLPLLAAAIVFACLSPASAQTQPADQKPPAEQTPEQKAAAEQRRSVEEFNEAAKLPGAAGLPECVFTGRRIAALIWNDDVDTARRHLEFYERFGCPTEHLKVAVRCLVRQGKIDTKAGEKVAARAQQCWVNPEYVAASPAPAAGTAPGAAPAAPATGQQ</sequence>
<dbReference type="EMBL" id="BSDO01000002">
    <property type="protein sequence ID" value="GLI21843.1"/>
    <property type="molecule type" value="Genomic_DNA"/>
</dbReference>
<name>A0A9W6FLE1_XANFL</name>
<dbReference type="EMBL" id="JAVDPY010000001">
    <property type="protein sequence ID" value="MDR6332407.1"/>
    <property type="molecule type" value="Genomic_DNA"/>
</dbReference>
<accession>A0A9W6FLE1</accession>
<keyword evidence="5" id="KW-1185">Reference proteome</keyword>
<feature type="region of interest" description="Disordered" evidence="1">
    <location>
        <begin position="50"/>
        <end position="79"/>
    </location>
</feature>
<evidence type="ECO:0000256" key="1">
    <source>
        <dbReference type="SAM" id="MobiDB-lite"/>
    </source>
</evidence>
<evidence type="ECO:0000313" key="4">
    <source>
        <dbReference type="Proteomes" id="UP001144397"/>
    </source>
</evidence>
<dbReference type="AlphaFoldDB" id="A0A9W6FLE1"/>
<gene>
    <name evidence="3" type="ORF">GGQ86_000854</name>
    <name evidence="2" type="ORF">XFLAVUS301_15170</name>
</gene>
<reference evidence="3 5" key="2">
    <citation type="submission" date="2023-07" db="EMBL/GenBank/DDBJ databases">
        <title>Genomic Encyclopedia of Type Strains, Phase IV (KMG-IV): sequencing the most valuable type-strain genomes for metagenomic binning, comparative biology and taxonomic classification.</title>
        <authorList>
            <person name="Goeker M."/>
        </authorList>
    </citation>
    <scope>NUCLEOTIDE SEQUENCE [LARGE SCALE GENOMIC DNA]</scope>
    <source>
        <strain evidence="3 5">DSM 338</strain>
    </source>
</reference>
<feature type="compositionally biased region" description="Basic and acidic residues" evidence="1">
    <location>
        <begin position="68"/>
        <end position="77"/>
    </location>
</feature>
<dbReference type="Proteomes" id="UP001144397">
    <property type="component" value="Unassembled WGS sequence"/>
</dbReference>